<name>A0A9Q3HQF7_9BASI</name>
<dbReference type="InterPro" id="IPR056924">
    <property type="entry name" value="SH3_Tf2-1"/>
</dbReference>
<evidence type="ECO:0000313" key="2">
    <source>
        <dbReference type="EMBL" id="MBW0511464.1"/>
    </source>
</evidence>
<accession>A0A9Q3HQF7</accession>
<sequence length="162" mass="18904">MQIERGQFHVISNLGTKYGYTQRILRLNHPTKRLSETWLGPFEVLNKIGSHAYLLKLPLQWKSVHPVFHVSFLEPVKQSSIPNQMKFPPPPFLVEEEEEWEVCQVIDSNLTRVNLWYLVEWKGFSKDLERTTWEPALSLTNSPDLFKDCHSLYPDKPGPNTS</sequence>
<protein>
    <recommendedName>
        <fullName evidence="1">Chromo domain-containing protein</fullName>
    </recommendedName>
</protein>
<dbReference type="EMBL" id="AVOT02022199">
    <property type="protein sequence ID" value="MBW0511464.1"/>
    <property type="molecule type" value="Genomic_DNA"/>
</dbReference>
<dbReference type="PROSITE" id="PS50013">
    <property type="entry name" value="CHROMO_2"/>
    <property type="match status" value="1"/>
</dbReference>
<evidence type="ECO:0000259" key="1">
    <source>
        <dbReference type="PROSITE" id="PS50013"/>
    </source>
</evidence>
<dbReference type="Proteomes" id="UP000765509">
    <property type="component" value="Unassembled WGS sequence"/>
</dbReference>
<feature type="domain" description="Chromo" evidence="1">
    <location>
        <begin position="100"/>
        <end position="161"/>
    </location>
</feature>
<dbReference type="AlphaFoldDB" id="A0A9Q3HQF7"/>
<evidence type="ECO:0000313" key="3">
    <source>
        <dbReference type="Proteomes" id="UP000765509"/>
    </source>
</evidence>
<organism evidence="2 3">
    <name type="scientific">Austropuccinia psidii MF-1</name>
    <dbReference type="NCBI Taxonomy" id="1389203"/>
    <lineage>
        <taxon>Eukaryota</taxon>
        <taxon>Fungi</taxon>
        <taxon>Dikarya</taxon>
        <taxon>Basidiomycota</taxon>
        <taxon>Pucciniomycotina</taxon>
        <taxon>Pucciniomycetes</taxon>
        <taxon>Pucciniales</taxon>
        <taxon>Sphaerophragmiaceae</taxon>
        <taxon>Austropuccinia</taxon>
    </lineage>
</organism>
<dbReference type="CDD" id="cd00024">
    <property type="entry name" value="CD_CSD"/>
    <property type="match status" value="1"/>
</dbReference>
<dbReference type="InterPro" id="IPR000953">
    <property type="entry name" value="Chromo/chromo_shadow_dom"/>
</dbReference>
<dbReference type="OrthoDB" id="5554229at2759"/>
<dbReference type="InterPro" id="IPR016197">
    <property type="entry name" value="Chromo-like_dom_sf"/>
</dbReference>
<comment type="caution">
    <text evidence="2">The sequence shown here is derived from an EMBL/GenBank/DDBJ whole genome shotgun (WGS) entry which is preliminary data.</text>
</comment>
<dbReference type="GO" id="GO:0006338">
    <property type="term" value="P:chromatin remodeling"/>
    <property type="evidence" value="ECO:0007669"/>
    <property type="project" value="UniProtKB-ARBA"/>
</dbReference>
<keyword evidence="3" id="KW-1185">Reference proteome</keyword>
<dbReference type="Gene3D" id="2.40.50.40">
    <property type="match status" value="1"/>
</dbReference>
<reference evidence="2" key="1">
    <citation type="submission" date="2021-03" db="EMBL/GenBank/DDBJ databases">
        <title>Draft genome sequence of rust myrtle Austropuccinia psidii MF-1, a brazilian biotype.</title>
        <authorList>
            <person name="Quecine M.C."/>
            <person name="Pachon D.M.R."/>
            <person name="Bonatelli M.L."/>
            <person name="Correr F.H."/>
            <person name="Franceschini L.M."/>
            <person name="Leite T.F."/>
            <person name="Margarido G.R.A."/>
            <person name="Almeida C.A."/>
            <person name="Ferrarezi J.A."/>
            <person name="Labate C.A."/>
        </authorList>
    </citation>
    <scope>NUCLEOTIDE SEQUENCE</scope>
    <source>
        <strain evidence="2">MF-1</strain>
    </source>
</reference>
<dbReference type="Pfam" id="PF24626">
    <property type="entry name" value="SH3_Tf2-1"/>
    <property type="match status" value="1"/>
</dbReference>
<proteinExistence type="predicted"/>
<gene>
    <name evidence="2" type="ORF">O181_051179</name>
</gene>
<dbReference type="SUPFAM" id="SSF54160">
    <property type="entry name" value="Chromo domain-like"/>
    <property type="match status" value="1"/>
</dbReference>